<dbReference type="GO" id="GO:0003680">
    <property type="term" value="F:minor groove of adenine-thymine-rich DNA binding"/>
    <property type="evidence" value="ECO:0007669"/>
    <property type="project" value="TreeGrafter"/>
</dbReference>
<evidence type="ECO:0000256" key="2">
    <source>
        <dbReference type="ARBA" id="ARBA00010610"/>
    </source>
</evidence>
<dbReference type="Pfam" id="PF00816">
    <property type="entry name" value="Histone_HNS"/>
    <property type="match status" value="1"/>
</dbReference>
<dbReference type="InterPro" id="IPR037150">
    <property type="entry name" value="H-NS_C_dom_sf"/>
</dbReference>
<accession>A0A2W5D462</accession>
<feature type="region of interest" description="Disordered" evidence="6">
    <location>
        <begin position="107"/>
        <end position="149"/>
    </location>
</feature>
<reference evidence="8 9" key="1">
    <citation type="submission" date="2017-08" db="EMBL/GenBank/DDBJ databases">
        <title>Infants hospitalized years apart are colonized by the same room-sourced microbial strains.</title>
        <authorList>
            <person name="Brooks B."/>
            <person name="Olm M.R."/>
            <person name="Firek B.A."/>
            <person name="Baker R."/>
            <person name="Thomas B.C."/>
            <person name="Morowitz M.J."/>
            <person name="Banfield J.F."/>
        </authorList>
    </citation>
    <scope>NUCLEOTIDE SEQUENCE [LARGE SCALE GENOMIC DNA]</scope>
    <source>
        <strain evidence="8">S2_012_000_R2_81</strain>
    </source>
</reference>
<comment type="similarity">
    <text evidence="2">Belongs to the histone-like protein H-NS family.</text>
</comment>
<keyword evidence="5" id="KW-0175">Coiled coil</keyword>
<dbReference type="GO" id="GO:0000976">
    <property type="term" value="F:transcription cis-regulatory region binding"/>
    <property type="evidence" value="ECO:0007669"/>
    <property type="project" value="TreeGrafter"/>
</dbReference>
<evidence type="ECO:0000256" key="5">
    <source>
        <dbReference type="SAM" id="Coils"/>
    </source>
</evidence>
<dbReference type="Proteomes" id="UP000249633">
    <property type="component" value="Unassembled WGS sequence"/>
</dbReference>
<dbReference type="SUPFAM" id="SSF81273">
    <property type="entry name" value="H-NS histone-like proteins"/>
    <property type="match status" value="1"/>
</dbReference>
<dbReference type="InterPro" id="IPR027444">
    <property type="entry name" value="H-NS_C_dom"/>
</dbReference>
<evidence type="ECO:0000313" key="8">
    <source>
        <dbReference type="EMBL" id="PZP26551.1"/>
    </source>
</evidence>
<evidence type="ECO:0000313" key="9">
    <source>
        <dbReference type="Proteomes" id="UP000249633"/>
    </source>
</evidence>
<dbReference type="SMART" id="SM00528">
    <property type="entry name" value="HNS"/>
    <property type="match status" value="1"/>
</dbReference>
<dbReference type="GO" id="GO:0032993">
    <property type="term" value="C:protein-DNA complex"/>
    <property type="evidence" value="ECO:0007669"/>
    <property type="project" value="TreeGrafter"/>
</dbReference>
<dbReference type="EMBL" id="QFOD01000048">
    <property type="protein sequence ID" value="PZP26551.1"/>
    <property type="molecule type" value="Genomic_DNA"/>
</dbReference>
<feature type="coiled-coil region" evidence="5">
    <location>
        <begin position="5"/>
        <end position="32"/>
    </location>
</feature>
<evidence type="ECO:0000256" key="6">
    <source>
        <dbReference type="SAM" id="MobiDB-lite"/>
    </source>
</evidence>
<organism evidence="8 9">
    <name type="scientific">Roseateles depolymerans</name>
    <dbReference type="NCBI Taxonomy" id="76731"/>
    <lineage>
        <taxon>Bacteria</taxon>
        <taxon>Pseudomonadati</taxon>
        <taxon>Pseudomonadota</taxon>
        <taxon>Betaproteobacteria</taxon>
        <taxon>Burkholderiales</taxon>
        <taxon>Sphaerotilaceae</taxon>
        <taxon>Roseateles</taxon>
    </lineage>
</organism>
<dbReference type="Gene3D" id="4.10.430.10">
    <property type="entry name" value="Histone-like protein H-NS, C-terminal domain"/>
    <property type="match status" value="1"/>
</dbReference>
<evidence type="ECO:0000259" key="7">
    <source>
        <dbReference type="SMART" id="SM00528"/>
    </source>
</evidence>
<feature type="domain" description="DNA-binding protein H-NS-like C-terminal" evidence="7">
    <location>
        <begin position="57"/>
        <end position="100"/>
    </location>
</feature>
<comment type="subcellular location">
    <subcellularLocation>
        <location evidence="1">Cytoplasm</location>
        <location evidence="1">Nucleoid</location>
    </subcellularLocation>
</comment>
<dbReference type="GO" id="GO:0001217">
    <property type="term" value="F:DNA-binding transcription repressor activity"/>
    <property type="evidence" value="ECO:0007669"/>
    <property type="project" value="TreeGrafter"/>
</dbReference>
<dbReference type="GO" id="GO:0005829">
    <property type="term" value="C:cytosol"/>
    <property type="evidence" value="ECO:0007669"/>
    <property type="project" value="TreeGrafter"/>
</dbReference>
<dbReference type="GO" id="GO:0003681">
    <property type="term" value="F:bent DNA binding"/>
    <property type="evidence" value="ECO:0007669"/>
    <property type="project" value="TreeGrafter"/>
</dbReference>
<keyword evidence="4" id="KW-0238">DNA-binding</keyword>
<proteinExistence type="inferred from homology"/>
<name>A0A2W5D462_9BURK</name>
<feature type="region of interest" description="Disordered" evidence="6">
    <location>
        <begin position="45"/>
        <end position="78"/>
    </location>
</feature>
<evidence type="ECO:0000256" key="1">
    <source>
        <dbReference type="ARBA" id="ARBA00004453"/>
    </source>
</evidence>
<gene>
    <name evidence="8" type="ORF">DI603_23400</name>
</gene>
<feature type="compositionally biased region" description="Low complexity" evidence="6">
    <location>
        <begin position="107"/>
        <end position="132"/>
    </location>
</feature>
<dbReference type="AlphaFoldDB" id="A0A2W5D462"/>
<dbReference type="PANTHER" id="PTHR38097:SF2">
    <property type="entry name" value="DNA-BINDING PROTEIN STPA"/>
    <property type="match status" value="1"/>
</dbReference>
<sequence length="149" mass="15629">MAKSLATILSQIEKLQREAESIQMEVVERIRKEIAKYGLTPEQLFGGGAPKKRGAKPVAKSAAAPKYADGAGNTWGGMGKRPTWLKEALEAGAKLEDFLVANAPATRAKPVRAAKAPAKKAAAARKTASGKPAAKKRRTKPAKAATPAS</sequence>
<comment type="caution">
    <text evidence="8">The sequence shown here is derived from an EMBL/GenBank/DDBJ whole genome shotgun (WGS) entry which is preliminary data.</text>
</comment>
<evidence type="ECO:0000256" key="4">
    <source>
        <dbReference type="ARBA" id="ARBA00023125"/>
    </source>
</evidence>
<dbReference type="PANTHER" id="PTHR38097">
    <property type="match status" value="1"/>
</dbReference>
<feature type="compositionally biased region" description="Low complexity" evidence="6">
    <location>
        <begin position="56"/>
        <end position="72"/>
    </location>
</feature>
<protein>
    <recommendedName>
        <fullName evidence="7">DNA-binding protein H-NS-like C-terminal domain-containing protein</fullName>
    </recommendedName>
</protein>
<evidence type="ECO:0000256" key="3">
    <source>
        <dbReference type="ARBA" id="ARBA00022490"/>
    </source>
</evidence>
<keyword evidence="3" id="KW-0963">Cytoplasm</keyword>
<dbReference type="GO" id="GO:0009295">
    <property type="term" value="C:nucleoid"/>
    <property type="evidence" value="ECO:0007669"/>
    <property type="project" value="UniProtKB-SubCell"/>
</dbReference>